<dbReference type="AlphaFoldDB" id="H2YXL0"/>
<dbReference type="InParanoid" id="H2YXL0"/>
<dbReference type="Proteomes" id="UP000007875">
    <property type="component" value="Unassembled WGS sequence"/>
</dbReference>
<evidence type="ECO:0000313" key="4">
    <source>
        <dbReference type="Proteomes" id="UP000007875"/>
    </source>
</evidence>
<dbReference type="STRING" id="51511.ENSCSAVP00000010071"/>
<dbReference type="GO" id="GO:0045893">
    <property type="term" value="P:positive regulation of DNA-templated transcription"/>
    <property type="evidence" value="ECO:0007669"/>
    <property type="project" value="TreeGrafter"/>
</dbReference>
<reference evidence="3" key="2">
    <citation type="submission" date="2025-08" db="UniProtKB">
        <authorList>
            <consortium name="Ensembl"/>
        </authorList>
    </citation>
    <scope>IDENTIFICATION</scope>
</reference>
<dbReference type="HOGENOM" id="CLU_025388_0_0_1"/>
<dbReference type="InterPro" id="IPR000467">
    <property type="entry name" value="G_patch_dom"/>
</dbReference>
<dbReference type="Ensembl" id="ENSCSAVT00000010193.1">
    <property type="protein sequence ID" value="ENSCSAVP00000010071.1"/>
    <property type="gene ID" value="ENSCSAVG00000005939.1"/>
</dbReference>
<dbReference type="OMA" id="GGFHCFH"/>
<reference evidence="3" key="3">
    <citation type="submission" date="2025-09" db="UniProtKB">
        <authorList>
            <consortium name="Ensembl"/>
        </authorList>
    </citation>
    <scope>IDENTIFICATION</scope>
</reference>
<keyword evidence="4" id="KW-1185">Reference proteome</keyword>
<evidence type="ECO:0000259" key="2">
    <source>
        <dbReference type="PROSITE" id="PS50174"/>
    </source>
</evidence>
<dbReference type="PROSITE" id="PS50174">
    <property type="entry name" value="G_PATCH"/>
    <property type="match status" value="1"/>
</dbReference>
<feature type="region of interest" description="Disordered" evidence="1">
    <location>
        <begin position="212"/>
        <end position="232"/>
    </location>
</feature>
<dbReference type="FunCoup" id="H2YXL0">
    <property type="interactions" value="326"/>
</dbReference>
<accession>H2YXL0</accession>
<feature type="compositionally biased region" description="Basic and acidic residues" evidence="1">
    <location>
        <begin position="214"/>
        <end position="224"/>
    </location>
</feature>
<dbReference type="GeneTree" id="ENSGT00390000004191"/>
<dbReference type="SUPFAM" id="SSF54928">
    <property type="entry name" value="RNA-binding domain, RBD"/>
    <property type="match status" value="1"/>
</dbReference>
<dbReference type="PANTHER" id="PTHR14390">
    <property type="entry name" value="G PATCH DOMAIN CONTAINING PROTEIN 3"/>
    <property type="match status" value="1"/>
</dbReference>
<dbReference type="InterPro" id="IPR012677">
    <property type="entry name" value="Nucleotide-bd_a/b_plait_sf"/>
</dbReference>
<organism evidence="3 4">
    <name type="scientific">Ciona savignyi</name>
    <name type="common">Pacific transparent sea squirt</name>
    <dbReference type="NCBI Taxonomy" id="51511"/>
    <lineage>
        <taxon>Eukaryota</taxon>
        <taxon>Metazoa</taxon>
        <taxon>Chordata</taxon>
        <taxon>Tunicata</taxon>
        <taxon>Ascidiacea</taxon>
        <taxon>Phlebobranchia</taxon>
        <taxon>Cionidae</taxon>
        <taxon>Ciona</taxon>
    </lineage>
</organism>
<protein>
    <recommendedName>
        <fullName evidence="2">G-patch domain-containing protein</fullName>
    </recommendedName>
</protein>
<name>H2YXL0_CIOSA</name>
<proteinExistence type="predicted"/>
<feature type="domain" description="G-patch" evidence="2">
    <location>
        <begin position="341"/>
        <end position="386"/>
    </location>
</feature>
<evidence type="ECO:0000256" key="1">
    <source>
        <dbReference type="SAM" id="MobiDB-lite"/>
    </source>
</evidence>
<dbReference type="GO" id="GO:0032480">
    <property type="term" value="P:negative regulation of type I interferon production"/>
    <property type="evidence" value="ECO:0007669"/>
    <property type="project" value="InterPro"/>
</dbReference>
<dbReference type="InterPro" id="IPR035979">
    <property type="entry name" value="RBD_domain_sf"/>
</dbReference>
<sequence>MESTQPTLTSSYVIVRNIPFAFRSSDLRRFFSDAIEHGIFSCFHFKHRPEERSKSKLEKNTQKNTSTSVCIVELKNAIQCRKFIAKYNKKHWTNRLGDFLCLKCLIFKITEDKLLEILQFLTSKEKMLLSEVNSVIFEDLKNLSDLRPPRNIMPNGNVGTPINVFMKLIKECKLSPLVIKKLELEFPFAASQRLYGNVAYHYDSVNSVHVGTSAKHEDDAKNSESDDDDGEEWDRQAAFHNDITSQERTKERLFEEEIELKWEKGGSGLVFYTDAQYWQEGDFDEETADDWDVDVSEYYGGDGDRDAKQIQLMRVEKLRRDGAEVQLYRKEHKLGKFEEHTRGFGRSIMEKLGWNDDVSLGRGNGILQPISHRGQVSKTGFGYDGNNPNEISLNQKTVPGEDGIVITTKYDEPLDVDLDPGLLRSAYSGALKKRQ</sequence>
<reference evidence="4" key="1">
    <citation type="submission" date="2003-08" db="EMBL/GenBank/DDBJ databases">
        <authorList>
            <person name="Birren B."/>
            <person name="Nusbaum C."/>
            <person name="Abebe A."/>
            <person name="Abouelleil A."/>
            <person name="Adekoya E."/>
            <person name="Ait-zahra M."/>
            <person name="Allen N."/>
            <person name="Allen T."/>
            <person name="An P."/>
            <person name="Anderson M."/>
            <person name="Anderson S."/>
            <person name="Arachchi H."/>
            <person name="Armbruster J."/>
            <person name="Bachantsang P."/>
            <person name="Baldwin J."/>
            <person name="Barry A."/>
            <person name="Bayul T."/>
            <person name="Blitshsteyn B."/>
            <person name="Bloom T."/>
            <person name="Blye J."/>
            <person name="Boguslavskiy L."/>
            <person name="Borowsky M."/>
            <person name="Boukhgalter B."/>
            <person name="Brunache A."/>
            <person name="Butler J."/>
            <person name="Calixte N."/>
            <person name="Calvo S."/>
            <person name="Camarata J."/>
            <person name="Campo K."/>
            <person name="Chang J."/>
            <person name="Cheshatsang Y."/>
            <person name="Citroen M."/>
            <person name="Collymore A."/>
            <person name="Considine T."/>
            <person name="Cook A."/>
            <person name="Cooke P."/>
            <person name="Corum B."/>
            <person name="Cuomo C."/>
            <person name="David R."/>
            <person name="Dawoe T."/>
            <person name="Degray S."/>
            <person name="Dodge S."/>
            <person name="Dooley K."/>
            <person name="Dorje P."/>
            <person name="Dorjee K."/>
            <person name="Dorris L."/>
            <person name="Duffey N."/>
            <person name="Dupes A."/>
            <person name="Elkins T."/>
            <person name="Engels R."/>
            <person name="Erickson J."/>
            <person name="Farina A."/>
            <person name="Faro S."/>
            <person name="Ferreira P."/>
            <person name="Fischer H."/>
            <person name="Fitzgerald M."/>
            <person name="Foley K."/>
            <person name="Gage D."/>
            <person name="Galagan J."/>
            <person name="Gearin G."/>
            <person name="Gnerre S."/>
            <person name="Gnirke A."/>
            <person name="Goyette A."/>
            <person name="Graham J."/>
            <person name="Grandbois E."/>
            <person name="Gyaltsen K."/>
            <person name="Hafez N."/>
            <person name="Hagopian D."/>
            <person name="Hagos B."/>
            <person name="Hall J."/>
            <person name="Hatcher B."/>
            <person name="Heller A."/>
            <person name="Higgins H."/>
            <person name="Honan T."/>
            <person name="Horn A."/>
            <person name="Houde N."/>
            <person name="Hughes L."/>
            <person name="Hulme W."/>
            <person name="Husby E."/>
            <person name="Iliev I."/>
            <person name="Jaffe D."/>
            <person name="Jones C."/>
            <person name="Kamal M."/>
            <person name="Kamat A."/>
            <person name="Kamvysselis M."/>
            <person name="Karlsson E."/>
            <person name="Kells C."/>
            <person name="Kieu A."/>
            <person name="Kisner P."/>
            <person name="Kodira C."/>
            <person name="Kulbokas E."/>
            <person name="Labutti K."/>
            <person name="Lama D."/>
            <person name="Landers T."/>
            <person name="Leger J."/>
            <person name="Levine S."/>
            <person name="Lewis D."/>
            <person name="Lewis T."/>
            <person name="Lindblad-toh K."/>
            <person name="Liu X."/>
            <person name="Lokyitsang T."/>
            <person name="Lokyitsang Y."/>
            <person name="Lucien O."/>
            <person name="Lui A."/>
            <person name="Ma L.J."/>
            <person name="Mabbitt R."/>
            <person name="Macdonald J."/>
            <person name="Maclean C."/>
            <person name="Major J."/>
            <person name="Manning J."/>
            <person name="Marabella R."/>
            <person name="Maru K."/>
            <person name="Matthews C."/>
            <person name="Mauceli E."/>
            <person name="Mccarthy M."/>
            <person name="Mcdonough S."/>
            <person name="Mcghee T."/>
            <person name="Meldrim J."/>
            <person name="Meneus L."/>
            <person name="Mesirov J."/>
            <person name="Mihalev A."/>
            <person name="Mihova T."/>
            <person name="Mikkelsen T."/>
            <person name="Mlenga V."/>
            <person name="Moru K."/>
            <person name="Mozes J."/>
            <person name="Mulrain L."/>
            <person name="Munson G."/>
            <person name="Naylor J."/>
            <person name="Newes C."/>
            <person name="Nguyen C."/>
            <person name="Nguyen N."/>
            <person name="Nguyen T."/>
            <person name="Nicol R."/>
            <person name="Nielsen C."/>
            <person name="Nizzari M."/>
            <person name="Norbu C."/>
            <person name="Norbu N."/>
            <person name="O'donnell P."/>
            <person name="Okoawo O."/>
            <person name="O'leary S."/>
            <person name="Omotosho B."/>
            <person name="O'neill K."/>
            <person name="Osman S."/>
            <person name="Parker S."/>
            <person name="Perrin D."/>
            <person name="Phunkhang P."/>
            <person name="Piqani B."/>
            <person name="Purcell S."/>
            <person name="Rachupka T."/>
            <person name="Ramasamy U."/>
            <person name="Rameau R."/>
            <person name="Ray V."/>
            <person name="Raymond C."/>
            <person name="Retta R."/>
            <person name="Richardson S."/>
            <person name="Rise C."/>
            <person name="Rodriguez J."/>
            <person name="Rogers J."/>
            <person name="Rogov P."/>
            <person name="Rutman M."/>
            <person name="Schupbach R."/>
            <person name="Seaman C."/>
            <person name="Settipalli S."/>
            <person name="Sharpe T."/>
            <person name="Sheridan J."/>
            <person name="Sherpa N."/>
            <person name="Shi J."/>
            <person name="Smirnov S."/>
            <person name="Smith C."/>
            <person name="Sougnez C."/>
            <person name="Spencer B."/>
            <person name="Stalker J."/>
            <person name="Stange-thomann N."/>
            <person name="Stavropoulos S."/>
            <person name="Stetson K."/>
            <person name="Stone C."/>
            <person name="Stone S."/>
            <person name="Stubbs M."/>
            <person name="Talamas J."/>
            <person name="Tchuinga P."/>
            <person name="Tenzing P."/>
            <person name="Tesfaye S."/>
            <person name="Theodore J."/>
            <person name="Thoulutsang Y."/>
            <person name="Topham K."/>
            <person name="Towey S."/>
            <person name="Tsamla T."/>
            <person name="Tsomo N."/>
            <person name="Vallee D."/>
            <person name="Vassiliev H."/>
            <person name="Venkataraman V."/>
            <person name="Vinson J."/>
            <person name="Vo A."/>
            <person name="Wade C."/>
            <person name="Wang S."/>
            <person name="Wangchuk T."/>
            <person name="Wangdi T."/>
            <person name="Whittaker C."/>
            <person name="Wilkinson J."/>
            <person name="Wu Y."/>
            <person name="Wyman D."/>
            <person name="Yadav S."/>
            <person name="Yang S."/>
            <person name="Yang X."/>
            <person name="Yeager S."/>
            <person name="Yee E."/>
            <person name="Young G."/>
            <person name="Zainoun J."/>
            <person name="Zembeck L."/>
            <person name="Zimmer A."/>
            <person name="Zody M."/>
            <person name="Lander E."/>
        </authorList>
    </citation>
    <scope>NUCLEOTIDE SEQUENCE [LARGE SCALE GENOMIC DNA]</scope>
</reference>
<dbReference type="eggNOG" id="ENOG502QQ66">
    <property type="taxonomic scope" value="Eukaryota"/>
</dbReference>
<evidence type="ECO:0000313" key="3">
    <source>
        <dbReference type="Ensembl" id="ENSCSAVP00000010071.1"/>
    </source>
</evidence>
<dbReference type="InterPro" id="IPR040341">
    <property type="entry name" value="GPATCH3"/>
</dbReference>
<dbReference type="Gene3D" id="3.30.70.330">
    <property type="match status" value="1"/>
</dbReference>
<dbReference type="GO" id="GO:0003676">
    <property type="term" value="F:nucleic acid binding"/>
    <property type="evidence" value="ECO:0007669"/>
    <property type="project" value="InterPro"/>
</dbReference>
<dbReference type="PANTHER" id="PTHR14390:SF2">
    <property type="entry name" value="G PATCH DOMAIN-CONTAINING PROTEIN 3"/>
    <property type="match status" value="1"/>
</dbReference>
<dbReference type="GO" id="GO:0039536">
    <property type="term" value="P:negative regulation of RIG-I signaling pathway"/>
    <property type="evidence" value="ECO:0007669"/>
    <property type="project" value="InterPro"/>
</dbReference>